<keyword evidence="1" id="KW-1133">Transmembrane helix</keyword>
<dbReference type="EMBL" id="SMNA01000005">
    <property type="protein sequence ID" value="TDE94211.1"/>
    <property type="molecule type" value="Genomic_DNA"/>
</dbReference>
<keyword evidence="1" id="KW-0812">Transmembrane</keyword>
<evidence type="ECO:0000313" key="2">
    <source>
        <dbReference type="EMBL" id="TDE94211.1"/>
    </source>
</evidence>
<evidence type="ECO:0000313" key="3">
    <source>
        <dbReference type="Proteomes" id="UP000504882"/>
    </source>
</evidence>
<dbReference type="Proteomes" id="UP000504882">
    <property type="component" value="Unassembled WGS sequence"/>
</dbReference>
<evidence type="ECO:0000256" key="1">
    <source>
        <dbReference type="SAM" id="Phobius"/>
    </source>
</evidence>
<proteinExistence type="predicted"/>
<feature type="transmembrane region" description="Helical" evidence="1">
    <location>
        <begin position="81"/>
        <end position="106"/>
    </location>
</feature>
<keyword evidence="3" id="KW-1185">Reference proteome</keyword>
<accession>A0ABY2E3K8</accession>
<reference evidence="2 3" key="1">
    <citation type="submission" date="2019-03" db="EMBL/GenBank/DDBJ databases">
        <title>Genomic features of bacteria from cold environments.</title>
        <authorList>
            <person name="Shen L."/>
        </authorList>
    </citation>
    <scope>NUCLEOTIDE SEQUENCE [LARGE SCALE GENOMIC DNA]</scope>
    <source>
        <strain evidence="3">T3246-1</strain>
    </source>
</reference>
<feature type="transmembrane region" description="Helical" evidence="1">
    <location>
        <begin position="20"/>
        <end position="40"/>
    </location>
</feature>
<organism evidence="2 3">
    <name type="scientific">Occultella glacieicola</name>
    <dbReference type="NCBI Taxonomy" id="2518684"/>
    <lineage>
        <taxon>Bacteria</taxon>
        <taxon>Bacillati</taxon>
        <taxon>Actinomycetota</taxon>
        <taxon>Actinomycetes</taxon>
        <taxon>Micrococcales</taxon>
        <taxon>Ruaniaceae</taxon>
        <taxon>Occultella</taxon>
    </lineage>
</organism>
<name>A0ABY2E3K8_9MICO</name>
<sequence>MIGDRSRRVRALVRPTSPALLAITLVAWPVLTAAFTALLLSTECVRGTGLIGFVAQNLAQMREVADCPTGSLGFGPHTATLLGLFAALAATAVLANLAAVAVGHWLGRAVAAVRDGLNDLLRPRRPDLPEATPAVGRVFVDWLARAVVADRPSRQVLRRGPPVPA</sequence>
<protein>
    <submittedName>
        <fullName evidence="2">Uncharacterized protein</fullName>
    </submittedName>
</protein>
<gene>
    <name evidence="2" type="ORF">EXU48_12305</name>
</gene>
<comment type="caution">
    <text evidence="2">The sequence shown here is derived from an EMBL/GenBank/DDBJ whole genome shotgun (WGS) entry which is preliminary data.</text>
</comment>
<keyword evidence="1" id="KW-0472">Membrane</keyword>